<dbReference type="SUPFAM" id="SSF52047">
    <property type="entry name" value="RNI-like"/>
    <property type="match status" value="1"/>
</dbReference>
<keyword evidence="7" id="KW-1185">Reference proteome</keyword>
<feature type="compositionally biased region" description="Low complexity" evidence="4">
    <location>
        <begin position="483"/>
        <end position="492"/>
    </location>
</feature>
<keyword evidence="1" id="KW-0521">NADP</keyword>
<gene>
    <name evidence="6" type="ORF">EW145_g3850</name>
</gene>
<dbReference type="PANTHER" id="PTHR48106:SF18">
    <property type="entry name" value="QUINONE OXIDOREDUCTASE PIG3"/>
    <property type="match status" value="1"/>
</dbReference>
<evidence type="ECO:0000256" key="3">
    <source>
        <dbReference type="SAM" id="Coils"/>
    </source>
</evidence>
<feature type="domain" description="Enoyl reductase (ER)" evidence="5">
    <location>
        <begin position="13"/>
        <end position="333"/>
    </location>
</feature>
<dbReference type="Gene3D" id="3.80.10.10">
    <property type="entry name" value="Ribonuclease Inhibitor"/>
    <property type="match status" value="1"/>
</dbReference>
<dbReference type="InterPro" id="IPR020843">
    <property type="entry name" value="ER"/>
</dbReference>
<feature type="coiled-coil region" evidence="3">
    <location>
        <begin position="529"/>
        <end position="556"/>
    </location>
</feature>
<dbReference type="EMBL" id="SGPK01000176">
    <property type="protein sequence ID" value="THH06779.1"/>
    <property type="molecule type" value="Genomic_DNA"/>
</dbReference>
<dbReference type="Gene3D" id="3.90.180.10">
    <property type="entry name" value="Medium-chain alcohol dehydrogenases, catalytic domain"/>
    <property type="match status" value="1"/>
</dbReference>
<dbReference type="Proteomes" id="UP000308199">
    <property type="component" value="Unassembled WGS sequence"/>
</dbReference>
<comment type="caution">
    <text evidence="6">The sequence shown here is derived from an EMBL/GenBank/DDBJ whole genome shotgun (WGS) entry which is preliminary data.</text>
</comment>
<dbReference type="CDD" id="cd05276">
    <property type="entry name" value="p53_inducible_oxidoreductase"/>
    <property type="match status" value="1"/>
</dbReference>
<evidence type="ECO:0000256" key="2">
    <source>
        <dbReference type="ARBA" id="ARBA00023002"/>
    </source>
</evidence>
<accession>A0A4S4L5W5</accession>
<evidence type="ECO:0000256" key="4">
    <source>
        <dbReference type="SAM" id="MobiDB-lite"/>
    </source>
</evidence>
<dbReference type="InterPro" id="IPR014189">
    <property type="entry name" value="Quinone_OxRdtase_PIG3"/>
</dbReference>
<dbReference type="Pfam" id="PF12937">
    <property type="entry name" value="F-box-like"/>
    <property type="match status" value="1"/>
</dbReference>
<dbReference type="SUPFAM" id="SSF51735">
    <property type="entry name" value="NAD(P)-binding Rossmann-fold domains"/>
    <property type="match status" value="1"/>
</dbReference>
<evidence type="ECO:0000313" key="6">
    <source>
        <dbReference type="EMBL" id="THH06779.1"/>
    </source>
</evidence>
<dbReference type="Gene3D" id="3.40.50.720">
    <property type="entry name" value="NAD(P)-binding Rossmann-like Domain"/>
    <property type="match status" value="1"/>
</dbReference>
<evidence type="ECO:0000256" key="1">
    <source>
        <dbReference type="ARBA" id="ARBA00022857"/>
    </source>
</evidence>
<organism evidence="6 7">
    <name type="scientific">Phellinidium pouzarii</name>
    <dbReference type="NCBI Taxonomy" id="167371"/>
    <lineage>
        <taxon>Eukaryota</taxon>
        <taxon>Fungi</taxon>
        <taxon>Dikarya</taxon>
        <taxon>Basidiomycota</taxon>
        <taxon>Agaricomycotina</taxon>
        <taxon>Agaricomycetes</taxon>
        <taxon>Hymenochaetales</taxon>
        <taxon>Hymenochaetaceae</taxon>
        <taxon>Phellinidium</taxon>
    </lineage>
</organism>
<dbReference type="GO" id="GO:0016651">
    <property type="term" value="F:oxidoreductase activity, acting on NAD(P)H"/>
    <property type="evidence" value="ECO:0007669"/>
    <property type="project" value="TreeGrafter"/>
</dbReference>
<dbReference type="SMART" id="SM00829">
    <property type="entry name" value="PKS_ER"/>
    <property type="match status" value="1"/>
</dbReference>
<dbReference type="InterPro" id="IPR032675">
    <property type="entry name" value="LRR_dom_sf"/>
</dbReference>
<sequence length="1075" mass="118293">MSQMRAILVKAAGRVEDLFLGEAAKPKPSAKEILVKVKAFGLNRMDIIQRKGAYPIPPGASKILGVEFSGQVADIGSEVTQWNIEEEVFGLASGGAYAEYIRVPETHVIRKPSHLSWADAASIPENWLTAYQALITIGKVKAGEDVLIHAGASGVGIAASQLARLYGAKTVTATASTKEKLDFVLNLPGGHLGATHVVNYKTQNFAEEVKKVTNGKGVDVVIDFVGQTHWQKNIDSLAPDGRMTLLAFLSGAEVSNFNLAPLLYKRLHIEGSTLRSRTVAYQSELISQFKNDVLDALIDGKLKAYIHKVYPWTEIQEAHHEMETDKNIGKIIAEVVFGLVLCLVPVTESEAIRRHIGCLDNVRALDPCTRQSQCKAFIPSKEGTYNSEDNVPAQLCISSRGHEYACDPLGILQASLAAPVEGIDIAPSDERACISSQTYPPTDRALVCIVCSQSSIRKREKGANGAYNAWQKQQQLERFCGPRASASTATSHARSRRHSTSKGSRSYSTPHDDRSEASSNSIPHLREALNSLETQMADLMFERRMLETRLEQAVRQQSPVLRLPRELLGSIFVIGVHHMGEEDALLLSTLMLVCKEWTEIASNTPVLWSRITIDNHKSIPKARRKLARSKAVPLDISIQFGPQTEGSEAVIELVVHALDLLRPAIWRWRSFRLAVPTRSHAHAALAQCREPAPLLEVLAVQVHQVLQDDRHGGSGGSASGAARATASLLPLFQGRMPRLRTCAFTSFNFGWDVALVSRLRVLRLGGFWNQCAPSVATIVSVLRACPGLEELALRNMSDVESGFCSGFDEKDGQGPKMSSSNNALFLKESEMICLPRLRKASFYYAGIERMQAVFSQMLFPALERVEFSYMDNVTPIIKHLKRQSFSSLPLAHLRIESCFFNELKLVRLLQRLPTLNTLELVDVEDISSNFLNGLSTPAAAHEWICPNLETLNFDGCSAVAWDALRALVEARLPASAAERLLGPPSAAFTRGNTTFVSSASAYAAQQHVTPPTFSQAGSVERGMSTAVDFPKRLQVIDLTRCNQISKEMVQWLRMYVAEVRCESAKTYWGEFGFSP</sequence>
<dbReference type="SUPFAM" id="SSF50129">
    <property type="entry name" value="GroES-like"/>
    <property type="match status" value="1"/>
</dbReference>
<name>A0A4S4L5W5_9AGAM</name>
<dbReference type="Pfam" id="PF08240">
    <property type="entry name" value="ADH_N"/>
    <property type="match status" value="1"/>
</dbReference>
<keyword evidence="2" id="KW-0560">Oxidoreductase</keyword>
<protein>
    <recommendedName>
        <fullName evidence="5">Enoyl reductase (ER) domain-containing protein</fullName>
    </recommendedName>
</protein>
<dbReference type="OrthoDB" id="8048523at2759"/>
<dbReference type="AlphaFoldDB" id="A0A4S4L5W5"/>
<dbReference type="InterPro" id="IPR001810">
    <property type="entry name" value="F-box_dom"/>
</dbReference>
<evidence type="ECO:0000313" key="7">
    <source>
        <dbReference type="Proteomes" id="UP000308199"/>
    </source>
</evidence>
<dbReference type="NCBIfam" id="TIGR02824">
    <property type="entry name" value="quinone_pig3"/>
    <property type="match status" value="1"/>
</dbReference>
<reference evidence="6 7" key="1">
    <citation type="submission" date="2019-02" db="EMBL/GenBank/DDBJ databases">
        <title>Genome sequencing of the rare red list fungi Phellinidium pouzarii.</title>
        <authorList>
            <person name="Buettner E."/>
            <person name="Kellner H."/>
        </authorList>
    </citation>
    <scope>NUCLEOTIDE SEQUENCE [LARGE SCALE GENOMIC DNA]</scope>
    <source>
        <strain evidence="6 7">DSM 108285</strain>
    </source>
</reference>
<feature type="region of interest" description="Disordered" evidence="4">
    <location>
        <begin position="481"/>
        <end position="523"/>
    </location>
</feature>
<dbReference type="Pfam" id="PF00107">
    <property type="entry name" value="ADH_zinc_N"/>
    <property type="match status" value="1"/>
</dbReference>
<dbReference type="InterPro" id="IPR013149">
    <property type="entry name" value="ADH-like_C"/>
</dbReference>
<proteinExistence type="predicted"/>
<dbReference type="PANTHER" id="PTHR48106">
    <property type="entry name" value="QUINONE OXIDOREDUCTASE PIG3-RELATED"/>
    <property type="match status" value="1"/>
</dbReference>
<keyword evidence="3" id="KW-0175">Coiled coil</keyword>
<dbReference type="InterPro" id="IPR011032">
    <property type="entry name" value="GroES-like_sf"/>
</dbReference>
<evidence type="ECO:0000259" key="5">
    <source>
        <dbReference type="SMART" id="SM00829"/>
    </source>
</evidence>
<dbReference type="InterPro" id="IPR013154">
    <property type="entry name" value="ADH-like_N"/>
</dbReference>
<dbReference type="GO" id="GO:0070402">
    <property type="term" value="F:NADPH binding"/>
    <property type="evidence" value="ECO:0007669"/>
    <property type="project" value="TreeGrafter"/>
</dbReference>
<dbReference type="InterPro" id="IPR036291">
    <property type="entry name" value="NAD(P)-bd_dom_sf"/>
</dbReference>